<keyword evidence="3" id="KW-1185">Reference proteome</keyword>
<evidence type="ECO:0000256" key="1">
    <source>
        <dbReference type="SAM" id="MobiDB-lite"/>
    </source>
</evidence>
<gene>
    <name evidence="2" type="ORF">ARMSODRAFT_970067</name>
</gene>
<name>A0A2H3BX47_9AGAR</name>
<feature type="region of interest" description="Disordered" evidence="1">
    <location>
        <begin position="103"/>
        <end position="168"/>
    </location>
</feature>
<sequence>MPPHNATSGPSNVPRTPSPTPRTNNRDIWAQYEQFPPPSYNPANLPPIERVAAPICPHPLRMFPTIPSAPPATNFPAPDRFITIFTDDDINHIINHALANKETPDAPISVSSGSKQSNSPIPDDTLPFQNELPEPDHWIPPISSTLTDPNMSGTSSQPSTEESSVPIEPWPGSYANVMSRLTSISEETTGLQWDGTSWWNGETQFLDEEEMQQLPQGSSPIETESYTLLCLDTYYREDKGGGQNRSNENWREHYSYSLPNNSRWMTHPVNYNQFDTFQYDYGTFGELDEVAPWIDENVSYPFTLPDSPSQQNDRRSGSSTRPTECHAATPAQPKKQEYKDIHSVYTAEQAQTKEKEESKVEEAKETVV</sequence>
<dbReference type="EMBL" id="KZ293417">
    <property type="protein sequence ID" value="PBK75405.1"/>
    <property type="molecule type" value="Genomic_DNA"/>
</dbReference>
<evidence type="ECO:0000313" key="2">
    <source>
        <dbReference type="EMBL" id="PBK75405.1"/>
    </source>
</evidence>
<protein>
    <submittedName>
        <fullName evidence="2">Uncharacterized protein</fullName>
    </submittedName>
</protein>
<evidence type="ECO:0000313" key="3">
    <source>
        <dbReference type="Proteomes" id="UP000218334"/>
    </source>
</evidence>
<dbReference type="Proteomes" id="UP000218334">
    <property type="component" value="Unassembled WGS sequence"/>
</dbReference>
<feature type="compositionally biased region" description="Polar residues" evidence="1">
    <location>
        <begin position="142"/>
        <end position="163"/>
    </location>
</feature>
<feature type="compositionally biased region" description="Polar residues" evidence="1">
    <location>
        <begin position="109"/>
        <end position="120"/>
    </location>
</feature>
<feature type="compositionally biased region" description="Polar residues" evidence="1">
    <location>
        <begin position="306"/>
        <end position="322"/>
    </location>
</feature>
<organism evidence="2 3">
    <name type="scientific">Armillaria solidipes</name>
    <dbReference type="NCBI Taxonomy" id="1076256"/>
    <lineage>
        <taxon>Eukaryota</taxon>
        <taxon>Fungi</taxon>
        <taxon>Dikarya</taxon>
        <taxon>Basidiomycota</taxon>
        <taxon>Agaricomycotina</taxon>
        <taxon>Agaricomycetes</taxon>
        <taxon>Agaricomycetidae</taxon>
        <taxon>Agaricales</taxon>
        <taxon>Marasmiineae</taxon>
        <taxon>Physalacriaceae</taxon>
        <taxon>Armillaria</taxon>
    </lineage>
</organism>
<feature type="region of interest" description="Disordered" evidence="1">
    <location>
        <begin position="301"/>
        <end position="368"/>
    </location>
</feature>
<accession>A0A2H3BX47</accession>
<proteinExistence type="predicted"/>
<feature type="compositionally biased region" description="Basic and acidic residues" evidence="1">
    <location>
        <begin position="351"/>
        <end position="368"/>
    </location>
</feature>
<reference evidence="3" key="1">
    <citation type="journal article" date="2017" name="Nat. Ecol. Evol.">
        <title>Genome expansion and lineage-specific genetic innovations in the forest pathogenic fungi Armillaria.</title>
        <authorList>
            <person name="Sipos G."/>
            <person name="Prasanna A.N."/>
            <person name="Walter M.C."/>
            <person name="O'Connor E."/>
            <person name="Balint B."/>
            <person name="Krizsan K."/>
            <person name="Kiss B."/>
            <person name="Hess J."/>
            <person name="Varga T."/>
            <person name="Slot J."/>
            <person name="Riley R."/>
            <person name="Boka B."/>
            <person name="Rigling D."/>
            <person name="Barry K."/>
            <person name="Lee J."/>
            <person name="Mihaltcheva S."/>
            <person name="LaButti K."/>
            <person name="Lipzen A."/>
            <person name="Waldron R."/>
            <person name="Moloney N.M."/>
            <person name="Sperisen C."/>
            <person name="Kredics L."/>
            <person name="Vagvoelgyi C."/>
            <person name="Patrignani A."/>
            <person name="Fitzpatrick D."/>
            <person name="Nagy I."/>
            <person name="Doyle S."/>
            <person name="Anderson J.B."/>
            <person name="Grigoriev I.V."/>
            <person name="Gueldener U."/>
            <person name="Muensterkoetter M."/>
            <person name="Nagy L.G."/>
        </authorList>
    </citation>
    <scope>NUCLEOTIDE SEQUENCE [LARGE SCALE GENOMIC DNA]</scope>
    <source>
        <strain evidence="3">28-4</strain>
    </source>
</reference>
<dbReference type="AlphaFoldDB" id="A0A2H3BX47"/>
<feature type="region of interest" description="Disordered" evidence="1">
    <location>
        <begin position="1"/>
        <end position="28"/>
    </location>
</feature>